<sequence length="427" mass="49146">MNNSVLKNAWFKICSIILMLLYLFHISFKPFPYVLRTRLIIALIGVYFILRKRKIFLNYTIIKLILLTVLAIFPILISSILNRYFDFWFVQNIVLTLIFLLSSYGLMKLLFYYWGTDFSIIDILKLIVYAIAFHNLITTLGFVFPSFGSLINMIQNQDENTQLVINSIIEFQSRFIGLGIGSFFTGGVISSLGLLCSAVLIVQEGLKKKALFQIFIFAFIALTGLFIARTTLIGFGLAIFYLYTPFISFSKGILRTYTAKNRMLLAGLFLIVLLIPVLYFGIAQLTESSAFVHAFEIFLGDGGSTSSTEHLKSMYIFPDNFKTWVIGDGKFIDGSGYYMGTDIGYLRLWFYYGVVGSIFFFFQQFYSLFLIKKMANDVVIDKFCVFLGLFIVIINFKGIGDINYFIFLILWFYVLKTQRCTQKKIFY</sequence>
<feature type="transmembrane region" description="Helical" evidence="1">
    <location>
        <begin position="233"/>
        <end position="254"/>
    </location>
</feature>
<accession>A0A420VQN1</accession>
<dbReference type="RefSeq" id="WP_121127101.1">
    <property type="nucleotide sequence ID" value="NZ_RBWS01000027.1"/>
</dbReference>
<feature type="transmembrane region" description="Helical" evidence="1">
    <location>
        <begin position="383"/>
        <end position="414"/>
    </location>
</feature>
<feature type="transmembrane region" description="Helical" evidence="1">
    <location>
        <begin position="126"/>
        <end position="155"/>
    </location>
</feature>
<dbReference type="AlphaFoldDB" id="A0A420VQN1"/>
<feature type="transmembrane region" description="Helical" evidence="1">
    <location>
        <begin position="93"/>
        <end position="114"/>
    </location>
</feature>
<keyword evidence="1" id="KW-1133">Transmembrane helix</keyword>
<evidence type="ECO:0008006" key="4">
    <source>
        <dbReference type="Google" id="ProtNLM"/>
    </source>
</evidence>
<feature type="transmembrane region" description="Helical" evidence="1">
    <location>
        <begin position="9"/>
        <end position="27"/>
    </location>
</feature>
<dbReference type="Proteomes" id="UP000282423">
    <property type="component" value="Unassembled WGS sequence"/>
</dbReference>
<feature type="transmembrane region" description="Helical" evidence="1">
    <location>
        <begin position="349"/>
        <end position="371"/>
    </location>
</feature>
<dbReference type="EMBL" id="RBWS01000027">
    <property type="protein sequence ID" value="RKO68654.1"/>
    <property type="molecule type" value="Genomic_DNA"/>
</dbReference>
<dbReference type="OrthoDB" id="703085at2"/>
<comment type="caution">
    <text evidence="2">The sequence shown here is derived from an EMBL/GenBank/DDBJ whole genome shotgun (WGS) entry which is preliminary data.</text>
</comment>
<feature type="transmembrane region" description="Helical" evidence="1">
    <location>
        <begin position="33"/>
        <end position="50"/>
    </location>
</feature>
<proteinExistence type="predicted"/>
<feature type="transmembrane region" description="Helical" evidence="1">
    <location>
        <begin position="62"/>
        <end position="81"/>
    </location>
</feature>
<name>A0A420VQN1_9SPHI</name>
<keyword evidence="1" id="KW-0472">Membrane</keyword>
<keyword evidence="3" id="KW-1185">Reference proteome</keyword>
<evidence type="ECO:0000313" key="3">
    <source>
        <dbReference type="Proteomes" id="UP000282423"/>
    </source>
</evidence>
<evidence type="ECO:0000313" key="2">
    <source>
        <dbReference type="EMBL" id="RKO68654.1"/>
    </source>
</evidence>
<reference evidence="2 3" key="1">
    <citation type="submission" date="2018-10" db="EMBL/GenBank/DDBJ databases">
        <title>Sphingobacterium sp. M05W1-28.</title>
        <authorList>
            <person name="Cai H."/>
        </authorList>
    </citation>
    <scope>NUCLEOTIDE SEQUENCE [LARGE SCALE GENOMIC DNA]</scope>
    <source>
        <strain evidence="2 3">M05W1-28</strain>
    </source>
</reference>
<keyword evidence="1" id="KW-0812">Transmembrane</keyword>
<feature type="transmembrane region" description="Helical" evidence="1">
    <location>
        <begin position="263"/>
        <end position="282"/>
    </location>
</feature>
<feature type="transmembrane region" description="Helical" evidence="1">
    <location>
        <begin position="210"/>
        <end position="227"/>
    </location>
</feature>
<feature type="transmembrane region" description="Helical" evidence="1">
    <location>
        <begin position="175"/>
        <end position="203"/>
    </location>
</feature>
<gene>
    <name evidence="2" type="ORF">D7322_25965</name>
</gene>
<organism evidence="2 3">
    <name type="scientific">Sphingobacterium puteale</name>
    <dbReference type="NCBI Taxonomy" id="2420510"/>
    <lineage>
        <taxon>Bacteria</taxon>
        <taxon>Pseudomonadati</taxon>
        <taxon>Bacteroidota</taxon>
        <taxon>Sphingobacteriia</taxon>
        <taxon>Sphingobacteriales</taxon>
        <taxon>Sphingobacteriaceae</taxon>
        <taxon>Sphingobacterium</taxon>
    </lineage>
</organism>
<protein>
    <recommendedName>
        <fullName evidence="4">O-antigen ligase domain-containing protein</fullName>
    </recommendedName>
</protein>
<evidence type="ECO:0000256" key="1">
    <source>
        <dbReference type="SAM" id="Phobius"/>
    </source>
</evidence>